<proteinExistence type="predicted"/>
<sequence>MVSETQSNTNTSEAIKFLCSYGGNIIPRSTDGKLRYVGGITRVLSVDRSISFTELIVKLDEFCGYLVTLRCQLPNGDLDTLISIKSDEDLTNIIAVYDEAALVSKSSPSKIRAILSTAKSNKQISPPSNISSDNLSYSKSSGSCSPVNARLYCRSFSPTPLMGCSVRGCYCYSCYLKQYPRVFFNASFPNCTR</sequence>
<dbReference type="OrthoDB" id="1914296at2759"/>
<dbReference type="Proteomes" id="UP000436088">
    <property type="component" value="Unassembled WGS sequence"/>
</dbReference>
<dbReference type="PANTHER" id="PTHR31066">
    <property type="entry name" value="OS05G0427100 PROTEIN-RELATED"/>
    <property type="match status" value="1"/>
</dbReference>
<dbReference type="InterPro" id="IPR000270">
    <property type="entry name" value="PB1_dom"/>
</dbReference>
<dbReference type="SUPFAM" id="SSF54277">
    <property type="entry name" value="CAD &amp; PB1 domains"/>
    <property type="match status" value="1"/>
</dbReference>
<dbReference type="SMART" id="SM00666">
    <property type="entry name" value="PB1"/>
    <property type="match status" value="1"/>
</dbReference>
<dbReference type="AlphaFoldDB" id="A0A6A2YQ17"/>
<keyword evidence="3" id="KW-1185">Reference proteome</keyword>
<reference evidence="2" key="1">
    <citation type="submission" date="2019-09" db="EMBL/GenBank/DDBJ databases">
        <title>Draft genome information of white flower Hibiscus syriacus.</title>
        <authorList>
            <person name="Kim Y.-M."/>
        </authorList>
    </citation>
    <scope>NUCLEOTIDE SEQUENCE [LARGE SCALE GENOMIC DNA]</scope>
    <source>
        <strain evidence="2">YM2019G1</strain>
    </source>
</reference>
<accession>A0A6A2YQ17</accession>
<gene>
    <name evidence="2" type="ORF">F3Y22_tig00111330pilonHSYRG00736</name>
</gene>
<feature type="domain" description="PB1" evidence="1">
    <location>
        <begin position="29"/>
        <end position="118"/>
    </location>
</feature>
<evidence type="ECO:0000259" key="1">
    <source>
        <dbReference type="SMART" id="SM00666"/>
    </source>
</evidence>
<dbReference type="Gene3D" id="3.10.20.90">
    <property type="entry name" value="Phosphatidylinositol 3-kinase Catalytic Subunit, Chain A, domain 1"/>
    <property type="match status" value="1"/>
</dbReference>
<dbReference type="CDD" id="cd06410">
    <property type="entry name" value="PB1_UP2"/>
    <property type="match status" value="1"/>
</dbReference>
<evidence type="ECO:0000313" key="3">
    <source>
        <dbReference type="Proteomes" id="UP000436088"/>
    </source>
</evidence>
<dbReference type="Pfam" id="PF00564">
    <property type="entry name" value="PB1"/>
    <property type="match status" value="1"/>
</dbReference>
<evidence type="ECO:0000313" key="2">
    <source>
        <dbReference type="EMBL" id="KAE8681423.1"/>
    </source>
</evidence>
<dbReference type="EMBL" id="VEPZ02001308">
    <property type="protein sequence ID" value="KAE8681423.1"/>
    <property type="molecule type" value="Genomic_DNA"/>
</dbReference>
<organism evidence="2 3">
    <name type="scientific">Hibiscus syriacus</name>
    <name type="common">Rose of Sharon</name>
    <dbReference type="NCBI Taxonomy" id="106335"/>
    <lineage>
        <taxon>Eukaryota</taxon>
        <taxon>Viridiplantae</taxon>
        <taxon>Streptophyta</taxon>
        <taxon>Embryophyta</taxon>
        <taxon>Tracheophyta</taxon>
        <taxon>Spermatophyta</taxon>
        <taxon>Magnoliopsida</taxon>
        <taxon>eudicotyledons</taxon>
        <taxon>Gunneridae</taxon>
        <taxon>Pentapetalae</taxon>
        <taxon>rosids</taxon>
        <taxon>malvids</taxon>
        <taxon>Malvales</taxon>
        <taxon>Malvaceae</taxon>
        <taxon>Malvoideae</taxon>
        <taxon>Hibiscus</taxon>
    </lineage>
</organism>
<name>A0A6A2YQ17_HIBSY</name>
<dbReference type="PANTHER" id="PTHR31066:SF66">
    <property type="entry name" value="PB1 DOMAIN-CONTAINING PROTEIN"/>
    <property type="match status" value="1"/>
</dbReference>
<dbReference type="InterPro" id="IPR053198">
    <property type="entry name" value="Gynoecium_Dev_Regulator"/>
</dbReference>
<comment type="caution">
    <text evidence="2">The sequence shown here is derived from an EMBL/GenBank/DDBJ whole genome shotgun (WGS) entry which is preliminary data.</text>
</comment>
<protein>
    <submittedName>
        <fullName evidence="2">Solute carrier family 40 member 3</fullName>
    </submittedName>
</protein>